<dbReference type="PANTHER" id="PTHR30290:SF10">
    <property type="entry name" value="PERIPLASMIC OLIGOPEPTIDE-BINDING PROTEIN-RELATED"/>
    <property type="match status" value="1"/>
</dbReference>
<sequence>MSSAFPRRRALLAVAGVTAAALALAGCASGGSGGGGSTGGTGGSITVGTTDSLVSLDPAGSYDNGSLSVQLQVFPFLFDSPLGTADVEPDIAESGEFTSPNEFTVTLKPDLKWANGNDLTSSDVKFTFDRQLAIADPNGPSSLLGNLESIATPDDTTVVFTLKVANDVTFAQVLSSPAGPIVDEDSFSPTALTPDDDIVKANAFAGQYTITSYEKNSLIQFKKYDGYEGVLDPAVNDTVVLQYFADSSNLKLAIEGGDVDVAYRTFSPTDVADLRDNDDLNVVDGPGGSIRYIVFNFNTQPFGATTAEADPAKALAVRQALADTVDREAIADQVYKGTVTPLYSYVPEGLTGATESLKSLYGDGNGGPDVDKATATLSAAGVATPVVLNLQYTPEHYGPSSADEYALIKDQLESSGLFTVNLASTDWTQYTPDRTNDLYPEYQLGWYPDYSDADNYLSPFFREGNFLANHYEDAEVNDLIAQQAGTTDPDARTALIEEIQDKVAAQLSTVPIWQGAELAVTGKDVSGLTLDGSFKLRYAPLTKG</sequence>
<feature type="signal peptide" evidence="5">
    <location>
        <begin position="1"/>
        <end position="25"/>
    </location>
</feature>
<evidence type="ECO:0000256" key="1">
    <source>
        <dbReference type="ARBA" id="ARBA00004196"/>
    </source>
</evidence>
<feature type="chain" id="PRO_5038821186" evidence="5">
    <location>
        <begin position="26"/>
        <end position="544"/>
    </location>
</feature>
<accession>A0A4S4FDF9</accession>
<dbReference type="Gene3D" id="3.10.105.10">
    <property type="entry name" value="Dipeptide-binding Protein, Domain 3"/>
    <property type="match status" value="1"/>
</dbReference>
<organism evidence="7 8">
    <name type="scientific">Naasia lichenicola</name>
    <dbReference type="NCBI Taxonomy" id="2565933"/>
    <lineage>
        <taxon>Bacteria</taxon>
        <taxon>Bacillati</taxon>
        <taxon>Actinomycetota</taxon>
        <taxon>Actinomycetes</taxon>
        <taxon>Micrococcales</taxon>
        <taxon>Microbacteriaceae</taxon>
        <taxon>Naasia</taxon>
    </lineage>
</organism>
<dbReference type="PANTHER" id="PTHR30290">
    <property type="entry name" value="PERIPLASMIC BINDING COMPONENT OF ABC TRANSPORTER"/>
    <property type="match status" value="1"/>
</dbReference>
<evidence type="ECO:0000256" key="2">
    <source>
        <dbReference type="ARBA" id="ARBA00005695"/>
    </source>
</evidence>
<dbReference type="GO" id="GO:1904680">
    <property type="term" value="F:peptide transmembrane transporter activity"/>
    <property type="evidence" value="ECO:0007669"/>
    <property type="project" value="TreeGrafter"/>
</dbReference>
<evidence type="ECO:0000256" key="4">
    <source>
        <dbReference type="ARBA" id="ARBA00022729"/>
    </source>
</evidence>
<comment type="caution">
    <text evidence="7">The sequence shown here is derived from an EMBL/GenBank/DDBJ whole genome shotgun (WGS) entry which is preliminary data.</text>
</comment>
<dbReference type="OrthoDB" id="9801912at2"/>
<dbReference type="PROSITE" id="PS51257">
    <property type="entry name" value="PROKAR_LIPOPROTEIN"/>
    <property type="match status" value="1"/>
</dbReference>
<dbReference type="GO" id="GO:0042597">
    <property type="term" value="C:periplasmic space"/>
    <property type="evidence" value="ECO:0007669"/>
    <property type="project" value="UniProtKB-ARBA"/>
</dbReference>
<name>A0A4S4FDF9_9MICO</name>
<dbReference type="GO" id="GO:0015833">
    <property type="term" value="P:peptide transport"/>
    <property type="evidence" value="ECO:0007669"/>
    <property type="project" value="TreeGrafter"/>
</dbReference>
<dbReference type="PROSITE" id="PS51318">
    <property type="entry name" value="TAT"/>
    <property type="match status" value="1"/>
</dbReference>
<comment type="subcellular location">
    <subcellularLocation>
        <location evidence="1">Cell envelope</location>
    </subcellularLocation>
</comment>
<dbReference type="InterPro" id="IPR030678">
    <property type="entry name" value="Peptide/Ni-bd"/>
</dbReference>
<comment type="similarity">
    <text evidence="2">Belongs to the bacterial solute-binding protein 5 family.</text>
</comment>
<dbReference type="PIRSF" id="PIRSF002741">
    <property type="entry name" value="MppA"/>
    <property type="match status" value="1"/>
</dbReference>
<dbReference type="GO" id="GO:0030313">
    <property type="term" value="C:cell envelope"/>
    <property type="evidence" value="ECO:0007669"/>
    <property type="project" value="UniProtKB-SubCell"/>
</dbReference>
<feature type="domain" description="Solute-binding protein family 5" evidence="6">
    <location>
        <begin position="87"/>
        <end position="465"/>
    </location>
</feature>
<dbReference type="InterPro" id="IPR000914">
    <property type="entry name" value="SBP_5_dom"/>
</dbReference>
<evidence type="ECO:0000313" key="8">
    <source>
        <dbReference type="Proteomes" id="UP000309133"/>
    </source>
</evidence>
<evidence type="ECO:0000259" key="6">
    <source>
        <dbReference type="Pfam" id="PF00496"/>
    </source>
</evidence>
<dbReference type="SUPFAM" id="SSF53850">
    <property type="entry name" value="Periplasmic binding protein-like II"/>
    <property type="match status" value="1"/>
</dbReference>
<keyword evidence="8" id="KW-1185">Reference proteome</keyword>
<dbReference type="InterPro" id="IPR006311">
    <property type="entry name" value="TAT_signal"/>
</dbReference>
<dbReference type="AlphaFoldDB" id="A0A4S4FDF9"/>
<dbReference type="Proteomes" id="UP000309133">
    <property type="component" value="Unassembled WGS sequence"/>
</dbReference>
<dbReference type="RefSeq" id="WP_136429444.1">
    <property type="nucleotide sequence ID" value="NZ_SSSM01000007.1"/>
</dbReference>
<dbReference type="Gene3D" id="3.90.76.10">
    <property type="entry name" value="Dipeptide-binding Protein, Domain 1"/>
    <property type="match status" value="1"/>
</dbReference>
<dbReference type="Gene3D" id="3.40.190.10">
    <property type="entry name" value="Periplasmic binding protein-like II"/>
    <property type="match status" value="1"/>
</dbReference>
<dbReference type="InterPro" id="IPR039424">
    <property type="entry name" value="SBP_5"/>
</dbReference>
<evidence type="ECO:0000256" key="3">
    <source>
        <dbReference type="ARBA" id="ARBA00022448"/>
    </source>
</evidence>
<dbReference type="GO" id="GO:0043190">
    <property type="term" value="C:ATP-binding cassette (ABC) transporter complex"/>
    <property type="evidence" value="ECO:0007669"/>
    <property type="project" value="InterPro"/>
</dbReference>
<proteinExistence type="inferred from homology"/>
<protein>
    <submittedName>
        <fullName evidence="7">Peptide ABC transporter substrate-binding protein</fullName>
    </submittedName>
</protein>
<reference evidence="7 8" key="1">
    <citation type="submission" date="2019-04" db="EMBL/GenBank/DDBJ databases">
        <authorList>
            <person name="Jiang L."/>
        </authorList>
    </citation>
    <scope>NUCLEOTIDE SEQUENCE [LARGE SCALE GENOMIC DNA]</scope>
    <source>
        <strain evidence="7 8">YIM 131853</strain>
    </source>
</reference>
<dbReference type="EMBL" id="SSSM01000007">
    <property type="protein sequence ID" value="THG28140.1"/>
    <property type="molecule type" value="Genomic_DNA"/>
</dbReference>
<gene>
    <name evidence="7" type="ORF">E6C64_18675</name>
</gene>
<evidence type="ECO:0000256" key="5">
    <source>
        <dbReference type="SAM" id="SignalP"/>
    </source>
</evidence>
<dbReference type="Pfam" id="PF00496">
    <property type="entry name" value="SBP_bac_5"/>
    <property type="match status" value="1"/>
</dbReference>
<evidence type="ECO:0000313" key="7">
    <source>
        <dbReference type="EMBL" id="THG28140.1"/>
    </source>
</evidence>
<keyword evidence="4 5" id="KW-0732">Signal</keyword>
<keyword evidence="3" id="KW-0813">Transport</keyword>